<keyword evidence="5" id="KW-0614">Plasmid</keyword>
<dbReference type="Gene3D" id="3.40.50.300">
    <property type="entry name" value="P-loop containing nucleotide triphosphate hydrolases"/>
    <property type="match status" value="1"/>
</dbReference>
<dbReference type="InterPro" id="IPR050625">
    <property type="entry name" value="ParA/MinD_ATPase"/>
</dbReference>
<dbReference type="KEGG" id="tsh:Tsac_2787"/>
<dbReference type="GO" id="GO:0005829">
    <property type="term" value="C:cytosol"/>
    <property type="evidence" value="ECO:0007669"/>
    <property type="project" value="TreeGrafter"/>
</dbReference>
<protein>
    <recommendedName>
        <fullName evidence="4">AAA domain-containing protein</fullName>
    </recommendedName>
</protein>
<sequence length="338" mass="39156">MKIPKVIAVWSPKAGAGKSFVAANLAYEFAKNNILTAVLDFDTICPSQENFLDMKVNDDVNINKAIKEENEQRFLSYFTQNQKYKNLFLLANGKSTSIDACYKVEYKEYVSLIDRVKEKFECVIIDCMTPYMDSGTMAALIQSEKIVTVLKQDYLDVYNFIRYENFFKKINIVKWKHLFILNGTFNSVLEKNKILQMLKLSSIIEIPQYKDMNLLNNAINDDSQIRASFNKIFDTVTSNIVISKIEDKKEPKLKIKLFSFNTKKKNTKEKSISIVDLEDEKDEEKVNNANLGSKKKWPFSKAKNNDKKIDEQEEIEETSEESIAIKKVKKKYDNILID</sequence>
<gene>
    <name evidence="5" type="ordered locus">Tsac_2787</name>
</gene>
<reference evidence="5 6" key="1">
    <citation type="journal article" date="2014" name="Appl. Environ. Microbiol.">
        <title>Profile of Secreted Hydrolases, Associated Proteins, and SlpA in Thermoanaerobacterium saccharolyticum during the Degradation of Hemicellulose.</title>
        <authorList>
            <person name="Currie D.H."/>
            <person name="Guss A.M."/>
            <person name="Herring C.D."/>
            <person name="Giannone R.J."/>
            <person name="Johnson C.M."/>
            <person name="Lankford P.K."/>
            <person name="Brown S.D."/>
            <person name="Hettich R.L."/>
            <person name="Lynd L.R."/>
        </authorList>
    </citation>
    <scope>NUCLEOTIDE SEQUENCE [LARGE SCALE GENOMIC DNA]</scope>
    <source>
        <strain evidence="6">DSM 8691 / JW/SL-YS485</strain>
    </source>
</reference>
<feature type="domain" description="AAA" evidence="4">
    <location>
        <begin position="5"/>
        <end position="159"/>
    </location>
</feature>
<dbReference type="Pfam" id="PF13614">
    <property type="entry name" value="AAA_31"/>
    <property type="match status" value="1"/>
</dbReference>
<dbReference type="Proteomes" id="UP000006178">
    <property type="component" value="Plasmid pMU3262"/>
</dbReference>
<dbReference type="InterPro" id="IPR027417">
    <property type="entry name" value="P-loop_NTPase"/>
</dbReference>
<evidence type="ECO:0000313" key="5">
    <source>
        <dbReference type="EMBL" id="AFK94334.1"/>
    </source>
</evidence>
<dbReference type="RefSeq" id="WP_014759605.1">
    <property type="nucleotide sequence ID" value="NC_017998.1"/>
</dbReference>
<dbReference type="PANTHER" id="PTHR43384:SF6">
    <property type="entry name" value="SEPTUM SITE-DETERMINING PROTEIN MIND HOMOLOG, CHLOROPLASTIC"/>
    <property type="match status" value="1"/>
</dbReference>
<dbReference type="SUPFAM" id="SSF52540">
    <property type="entry name" value="P-loop containing nucleoside triphosphate hydrolases"/>
    <property type="match status" value="1"/>
</dbReference>
<organism evidence="5 6">
    <name type="scientific">Thermoanaerobacterium saccharolyticum (strain DSM 8691 / JW/SL-YS485)</name>
    <dbReference type="NCBI Taxonomy" id="1094508"/>
    <lineage>
        <taxon>Bacteria</taxon>
        <taxon>Bacillati</taxon>
        <taxon>Bacillota</taxon>
        <taxon>Clostridia</taxon>
        <taxon>Thermoanaerobacterales</taxon>
        <taxon>Thermoanaerobacteraceae</taxon>
        <taxon>Thermoanaerobacterium</taxon>
    </lineage>
</organism>
<dbReference type="GO" id="GO:0005524">
    <property type="term" value="F:ATP binding"/>
    <property type="evidence" value="ECO:0007669"/>
    <property type="project" value="UniProtKB-KW"/>
</dbReference>
<evidence type="ECO:0000256" key="2">
    <source>
        <dbReference type="ARBA" id="ARBA00022840"/>
    </source>
</evidence>
<keyword evidence="6" id="KW-1185">Reference proteome</keyword>
<feature type="region of interest" description="Disordered" evidence="3">
    <location>
        <begin position="297"/>
        <end position="316"/>
    </location>
</feature>
<dbReference type="EMBL" id="CP003185">
    <property type="protein sequence ID" value="AFK94334.1"/>
    <property type="molecule type" value="Genomic_DNA"/>
</dbReference>
<geneLocation type="plasmid" evidence="5 6">
    <name>pMU3262</name>
</geneLocation>
<keyword evidence="1" id="KW-0547">Nucleotide-binding</keyword>
<dbReference type="GO" id="GO:0051782">
    <property type="term" value="P:negative regulation of cell division"/>
    <property type="evidence" value="ECO:0007669"/>
    <property type="project" value="TreeGrafter"/>
</dbReference>
<evidence type="ECO:0000313" key="6">
    <source>
        <dbReference type="Proteomes" id="UP000006178"/>
    </source>
</evidence>
<name>I3WBY3_THESW</name>
<dbReference type="PATRIC" id="fig|1094508.3.peg.2816"/>
<keyword evidence="2" id="KW-0067">ATP-binding</keyword>
<proteinExistence type="predicted"/>
<dbReference type="InterPro" id="IPR025669">
    <property type="entry name" value="AAA_dom"/>
</dbReference>
<evidence type="ECO:0000259" key="4">
    <source>
        <dbReference type="Pfam" id="PF13614"/>
    </source>
</evidence>
<dbReference type="GO" id="GO:0009898">
    <property type="term" value="C:cytoplasmic side of plasma membrane"/>
    <property type="evidence" value="ECO:0007669"/>
    <property type="project" value="TreeGrafter"/>
</dbReference>
<dbReference type="GO" id="GO:0016887">
    <property type="term" value="F:ATP hydrolysis activity"/>
    <property type="evidence" value="ECO:0007669"/>
    <property type="project" value="TreeGrafter"/>
</dbReference>
<dbReference type="PANTHER" id="PTHR43384">
    <property type="entry name" value="SEPTUM SITE-DETERMINING PROTEIN MIND HOMOLOG, CHLOROPLASTIC-RELATED"/>
    <property type="match status" value="1"/>
</dbReference>
<evidence type="ECO:0000256" key="1">
    <source>
        <dbReference type="ARBA" id="ARBA00022741"/>
    </source>
</evidence>
<dbReference type="BioCyc" id="TSAC1094508:GLMA-2833-MONOMER"/>
<evidence type="ECO:0000256" key="3">
    <source>
        <dbReference type="SAM" id="MobiDB-lite"/>
    </source>
</evidence>
<dbReference type="AlphaFoldDB" id="I3WBY3"/>
<accession>I3WBY3</accession>